<proteinExistence type="predicted"/>
<dbReference type="AlphaFoldDB" id="A0A0K1S6P6"/>
<reference evidence="1 2" key="1">
    <citation type="journal article" date="2016" name="Stand. Genomic Sci.">
        <title>Complete genome sequence and genomic characterization of Microcystis panniformis FACHB 1757 by third-generation sequencing.</title>
        <authorList>
            <person name="Zhang J.Y."/>
            <person name="Guan R."/>
            <person name="Zhang H.J."/>
            <person name="Li H."/>
            <person name="Xiao P."/>
            <person name="Yu G.L."/>
            <person name="Du L."/>
            <person name="Cao D.M."/>
            <person name="Zhu B.C."/>
            <person name="Li R.H."/>
            <person name="Lu Z.H."/>
        </authorList>
    </citation>
    <scope>NUCLEOTIDE SEQUENCE [LARGE SCALE GENOMIC DNA]</scope>
    <source>
        <strain evidence="1 2">FACHB-1757</strain>
    </source>
</reference>
<dbReference type="RefSeq" id="WP_284525869.1">
    <property type="nucleotide sequence ID" value="NZ_CP011339.1"/>
</dbReference>
<dbReference type="InterPro" id="IPR012337">
    <property type="entry name" value="RNaseH-like_sf"/>
</dbReference>
<sequence>MKVRRHPIEVKYLWPAKGEAILYDQVGLWTDGIYRCNLVLARVTGVKEPWAVITDETPSLNTLWQYALRFRVEELFLDSKSGAFQLEDSAIRSAPALTRLYLVAALALLYATTHGMAVQLNGLRSQVDPHWTRGLSYLKIGLRWLQGVVHKGRSLLSPIPLFHSDPEPCFSSKNALSDYYDRIWGSSRLCVIIFAYGVVKCLSGKTFRAILRIFYQYRPRFHTETRRANMVFPCSLFALSSLTCYP</sequence>
<dbReference type="KEGG" id="mpk:VL20_4945"/>
<keyword evidence="2" id="KW-1185">Reference proteome</keyword>
<name>A0A0K1S6P6_9CHRO</name>
<gene>
    <name evidence="1" type="ORF">VL20_4945</name>
</gene>
<protein>
    <submittedName>
        <fullName evidence="1">Mobile element protein</fullName>
    </submittedName>
</protein>
<dbReference type="EMBL" id="CP011339">
    <property type="protein sequence ID" value="AKV69822.1"/>
    <property type="molecule type" value="Genomic_DNA"/>
</dbReference>
<evidence type="ECO:0000313" key="1">
    <source>
        <dbReference type="EMBL" id="AKV69822.1"/>
    </source>
</evidence>
<dbReference type="SUPFAM" id="SSF53098">
    <property type="entry name" value="Ribonuclease H-like"/>
    <property type="match status" value="1"/>
</dbReference>
<accession>A0A0K1S6P6</accession>
<organism evidence="1 2">
    <name type="scientific">Microcystis panniformis FACHB-1757</name>
    <dbReference type="NCBI Taxonomy" id="1638788"/>
    <lineage>
        <taxon>Bacteria</taxon>
        <taxon>Bacillati</taxon>
        <taxon>Cyanobacteriota</taxon>
        <taxon>Cyanophyceae</taxon>
        <taxon>Oscillatoriophycideae</taxon>
        <taxon>Chroococcales</taxon>
        <taxon>Microcystaceae</taxon>
        <taxon>Microcystis</taxon>
    </lineage>
</organism>
<dbReference type="PATRIC" id="fig|1638788.3.peg.4987"/>
<evidence type="ECO:0000313" key="2">
    <source>
        <dbReference type="Proteomes" id="UP000068167"/>
    </source>
</evidence>
<dbReference type="Proteomes" id="UP000068167">
    <property type="component" value="Chromosome"/>
</dbReference>